<dbReference type="EMBL" id="CAUYUE010000014">
    <property type="protein sequence ID" value="CAK0786488.1"/>
    <property type="molecule type" value="Genomic_DNA"/>
</dbReference>
<evidence type="ECO:0000313" key="2">
    <source>
        <dbReference type="EMBL" id="CAK0786488.1"/>
    </source>
</evidence>
<feature type="compositionally biased region" description="Basic residues" evidence="1">
    <location>
        <begin position="57"/>
        <end position="70"/>
    </location>
</feature>
<evidence type="ECO:0000256" key="1">
    <source>
        <dbReference type="SAM" id="MobiDB-lite"/>
    </source>
</evidence>
<feature type="compositionally biased region" description="Low complexity" evidence="1">
    <location>
        <begin position="77"/>
        <end position="93"/>
    </location>
</feature>
<feature type="region of interest" description="Disordered" evidence="1">
    <location>
        <begin position="39"/>
        <end position="93"/>
    </location>
</feature>
<comment type="caution">
    <text evidence="2">The sequence shown here is derived from an EMBL/GenBank/DDBJ whole genome shotgun (WGS) entry which is preliminary data.</text>
</comment>
<keyword evidence="3" id="KW-1185">Reference proteome</keyword>
<reference evidence="2 3" key="1">
    <citation type="submission" date="2023-10" db="EMBL/GenBank/DDBJ databases">
        <authorList>
            <person name="Maclean D."/>
            <person name="Macfadyen A."/>
        </authorList>
    </citation>
    <scope>NUCLEOTIDE SEQUENCE [LARGE SCALE GENOMIC DNA]</scope>
</reference>
<organism evidence="2 3">
    <name type="scientific">Coccomyxa viridis</name>
    <dbReference type="NCBI Taxonomy" id="1274662"/>
    <lineage>
        <taxon>Eukaryota</taxon>
        <taxon>Viridiplantae</taxon>
        <taxon>Chlorophyta</taxon>
        <taxon>core chlorophytes</taxon>
        <taxon>Trebouxiophyceae</taxon>
        <taxon>Trebouxiophyceae incertae sedis</taxon>
        <taxon>Coccomyxaceae</taxon>
        <taxon>Coccomyxa</taxon>
    </lineage>
</organism>
<protein>
    <submittedName>
        <fullName evidence="2">Uncharacterized protein</fullName>
    </submittedName>
</protein>
<accession>A0AAV1IGQ3</accession>
<dbReference type="AlphaFoldDB" id="A0AAV1IGQ3"/>
<evidence type="ECO:0000313" key="3">
    <source>
        <dbReference type="Proteomes" id="UP001314263"/>
    </source>
</evidence>
<dbReference type="Proteomes" id="UP001314263">
    <property type="component" value="Unassembled WGS sequence"/>
</dbReference>
<sequence>MAVREVEALPFPFPVEEQQAVSHPGADLGHIEALLSDSWPISRPQTVGDQPRFTSAGKRRRREASSGRKRSCSEGRASLSKEAGPSSSSSAGWASSSHEGTFCKLCDCWVPGEQGDGIWQQHVHSQRHRRSQSTSNYRKYVLPEKKAAAEELRIQMAASKTPSLGSAARAAAAVRSEHEDRIQSLYADVCKEMLHHSGASGDYHRLVSRLSPDRLAVAMPYTATRVRSNVGPEGSLTFLSASPATIACLAALLPETHATTLVLSVASGHALDLAASTAALCLLVGRLRGAPQLRRLQISMLTVMEESGYGMPGQEHIVERHSQLEKRVLRALRDAMQYTTSLRLLSLKASYASMLALDWADLQAAAAQAPARARLALLMGLHSRCHAASPLVHLPHVLLSGILDMVLPATPCRVFLS</sequence>
<proteinExistence type="predicted"/>
<name>A0AAV1IGQ3_9CHLO</name>
<gene>
    <name evidence="2" type="ORF">CVIRNUC_009701</name>
</gene>